<dbReference type="EC" id="3.2.1.21" evidence="3 11"/>
<evidence type="ECO:0000256" key="9">
    <source>
        <dbReference type="PIRSR" id="PIRSR617736-1"/>
    </source>
</evidence>
<feature type="binding site" evidence="10">
    <location>
        <begin position="413"/>
        <end position="414"/>
    </location>
    <ligand>
        <name>substrate</name>
    </ligand>
</feature>
<gene>
    <name evidence="12" type="ORF">EAH86_08295</name>
</gene>
<keyword evidence="4 11" id="KW-0378">Hydrolase</keyword>
<dbReference type="PANTHER" id="PTHR10353">
    <property type="entry name" value="GLYCOSYL HYDROLASE"/>
    <property type="match status" value="1"/>
</dbReference>
<dbReference type="Proteomes" id="UP000317722">
    <property type="component" value="Unassembled WGS sequence"/>
</dbReference>
<dbReference type="EMBL" id="RCZM01000002">
    <property type="protein sequence ID" value="TPG18355.1"/>
    <property type="molecule type" value="Genomic_DNA"/>
</dbReference>
<dbReference type="RefSeq" id="WP_140738801.1">
    <property type="nucleotide sequence ID" value="NZ_RCZM01000002.1"/>
</dbReference>
<feature type="binding site" evidence="10">
    <location>
        <position position="26"/>
    </location>
    <ligand>
        <name>substrate</name>
    </ligand>
</feature>
<evidence type="ECO:0000256" key="7">
    <source>
        <dbReference type="ARBA" id="ARBA00023295"/>
    </source>
</evidence>
<dbReference type="OrthoDB" id="9765195at2"/>
<dbReference type="AlphaFoldDB" id="A0A502CXP8"/>
<evidence type="ECO:0000313" key="13">
    <source>
        <dbReference type="Proteomes" id="UP000317722"/>
    </source>
</evidence>
<feature type="active site" description="Proton donor" evidence="9">
    <location>
        <position position="172"/>
    </location>
</feature>
<keyword evidence="8" id="KW-0624">Polysaccharide degradation</keyword>
<evidence type="ECO:0000256" key="4">
    <source>
        <dbReference type="ARBA" id="ARBA00022801"/>
    </source>
</evidence>
<protein>
    <recommendedName>
        <fullName evidence="3 11">Beta-glucosidase</fullName>
        <ecNumber evidence="3 11">3.2.1.21</ecNumber>
    </recommendedName>
</protein>
<keyword evidence="5" id="KW-0136">Cellulose degradation</keyword>
<evidence type="ECO:0000256" key="3">
    <source>
        <dbReference type="ARBA" id="ARBA00012744"/>
    </source>
</evidence>
<evidence type="ECO:0000256" key="2">
    <source>
        <dbReference type="ARBA" id="ARBA00010838"/>
    </source>
</evidence>
<dbReference type="InterPro" id="IPR017736">
    <property type="entry name" value="Glyco_hydro_1_beta-glucosidase"/>
</dbReference>
<dbReference type="InterPro" id="IPR033132">
    <property type="entry name" value="GH_1_N_CS"/>
</dbReference>
<reference evidence="12 13" key="1">
    <citation type="journal article" date="2019" name="Environ. Microbiol.">
        <title>Species interactions and distinct microbial communities in high Arctic permafrost affected cryosols are associated with the CH4 and CO2 gas fluxes.</title>
        <authorList>
            <person name="Altshuler I."/>
            <person name="Hamel J."/>
            <person name="Turney S."/>
            <person name="Magnuson E."/>
            <person name="Levesque R."/>
            <person name="Greer C."/>
            <person name="Whyte L.G."/>
        </authorList>
    </citation>
    <scope>NUCLEOTIDE SEQUENCE [LARGE SCALE GENOMIC DNA]</scope>
    <source>
        <strain evidence="12 13">S9.3A</strain>
    </source>
</reference>
<comment type="catalytic activity">
    <reaction evidence="1 11">
        <text>Hydrolysis of terminal, non-reducing beta-D-glucosyl residues with release of beta-D-glucose.</text>
        <dbReference type="EC" id="3.2.1.21"/>
    </reaction>
</comment>
<dbReference type="PRINTS" id="PR00131">
    <property type="entry name" value="GLHYDRLASE1"/>
</dbReference>
<comment type="similarity">
    <text evidence="2 11">Belongs to the glycosyl hydrolase 1 family.</text>
</comment>
<dbReference type="GO" id="GO:0008422">
    <property type="term" value="F:beta-glucosidase activity"/>
    <property type="evidence" value="ECO:0007669"/>
    <property type="project" value="UniProtKB-EC"/>
</dbReference>
<feature type="binding site" evidence="10">
    <location>
        <position position="127"/>
    </location>
    <ligand>
        <name>substrate</name>
    </ligand>
</feature>
<dbReference type="SUPFAM" id="SSF51445">
    <property type="entry name" value="(Trans)glycosidases"/>
    <property type="match status" value="1"/>
</dbReference>
<dbReference type="PROSITE" id="PS00653">
    <property type="entry name" value="GLYCOSYL_HYDROL_F1_2"/>
    <property type="match status" value="1"/>
</dbReference>
<dbReference type="InterPro" id="IPR017853">
    <property type="entry name" value="GH"/>
</dbReference>
<evidence type="ECO:0000256" key="1">
    <source>
        <dbReference type="ARBA" id="ARBA00000448"/>
    </source>
</evidence>
<accession>A0A502CXP8</accession>
<evidence type="ECO:0000256" key="8">
    <source>
        <dbReference type="ARBA" id="ARBA00023326"/>
    </source>
</evidence>
<dbReference type="InterPro" id="IPR001360">
    <property type="entry name" value="Glyco_hydro_1"/>
</dbReference>
<keyword evidence="7 11" id="KW-0326">Glycosidase</keyword>
<evidence type="ECO:0000256" key="10">
    <source>
        <dbReference type="PIRSR" id="PIRSR617736-2"/>
    </source>
</evidence>
<comment type="caution">
    <text evidence="12">The sequence shown here is derived from an EMBL/GenBank/DDBJ whole genome shotgun (WGS) entry which is preliminary data.</text>
</comment>
<dbReference type="NCBIfam" id="TIGR03356">
    <property type="entry name" value="BGL"/>
    <property type="match status" value="1"/>
</dbReference>
<evidence type="ECO:0000256" key="5">
    <source>
        <dbReference type="ARBA" id="ARBA00023001"/>
    </source>
</evidence>
<organism evidence="12 13">
    <name type="scientific">Pedococcus bigeumensis</name>
    <dbReference type="NCBI Taxonomy" id="433644"/>
    <lineage>
        <taxon>Bacteria</taxon>
        <taxon>Bacillati</taxon>
        <taxon>Actinomycetota</taxon>
        <taxon>Actinomycetes</taxon>
        <taxon>Micrococcales</taxon>
        <taxon>Intrasporangiaceae</taxon>
        <taxon>Pedococcus</taxon>
    </lineage>
</organism>
<feature type="binding site" evidence="10">
    <location>
        <position position="171"/>
    </location>
    <ligand>
        <name>substrate</name>
    </ligand>
</feature>
<evidence type="ECO:0000313" key="12">
    <source>
        <dbReference type="EMBL" id="TPG18355.1"/>
    </source>
</evidence>
<dbReference type="Gene3D" id="3.20.20.80">
    <property type="entry name" value="Glycosidases"/>
    <property type="match status" value="1"/>
</dbReference>
<dbReference type="GO" id="GO:0005829">
    <property type="term" value="C:cytosol"/>
    <property type="evidence" value="ECO:0007669"/>
    <property type="project" value="TreeGrafter"/>
</dbReference>
<dbReference type="GO" id="GO:0030245">
    <property type="term" value="P:cellulose catabolic process"/>
    <property type="evidence" value="ECO:0007669"/>
    <property type="project" value="UniProtKB-KW"/>
</dbReference>
<sequence length="454" mass="49391">MPIHNSLSRNDFPTDFAWGVATSSYQIEGATAEGGRGQSIWDTFAATPGRVIDGDNGDVAVEHFKRFGDDVDLMSRLGIEAYRFSIAWPRIQPTGRGPASPEGIDFYDQLVDTLLAQGITPWATLYHWDLPQTLEDAGGWPARDTAYRFAEYAGHVADALGDRVKHFITLNEPWCSAFLGYGSGRHAPGRADGADALAAAHHLMLGHGLAVQQLRELVPDAQVGITLNLYPVAGVHDGHGVDDAVRRIDGLSNRWFLDPVLRGAYPKDVVEDVAHVSDLGFVAEGDLGTIASPLDFLGVNYYTRHIVGPGAFPGSGVVEFADRGLPTTAMGWEVDPDGLFDILTRVTRDYGDLPLVMTENGAAFDDELSADGLVHDPLRIDFLAGHLEAAGRAVAAGVPLQGYFAWSLMDNFEWAEGYAKRFGIVHVDFETQVRTVKDSGRWYAAFLAGDRTQY</sequence>
<dbReference type="Pfam" id="PF00232">
    <property type="entry name" value="Glyco_hydro_1"/>
    <property type="match status" value="1"/>
</dbReference>
<proteinExistence type="inferred from homology"/>
<feature type="binding site" evidence="10">
    <location>
        <position position="302"/>
    </location>
    <ligand>
        <name>substrate</name>
    </ligand>
</feature>
<name>A0A502CXP8_9MICO</name>
<dbReference type="FunFam" id="3.20.20.80:FF:000004">
    <property type="entry name" value="Beta-glucosidase 6-phospho-beta-glucosidase"/>
    <property type="match status" value="1"/>
</dbReference>
<dbReference type="PANTHER" id="PTHR10353:SF36">
    <property type="entry name" value="LP05116P"/>
    <property type="match status" value="1"/>
</dbReference>
<feature type="binding site" evidence="10">
    <location>
        <position position="406"/>
    </location>
    <ligand>
        <name>substrate</name>
    </ligand>
</feature>
<evidence type="ECO:0000256" key="11">
    <source>
        <dbReference type="RuleBase" id="RU361175"/>
    </source>
</evidence>
<evidence type="ECO:0000256" key="6">
    <source>
        <dbReference type="ARBA" id="ARBA00023277"/>
    </source>
</evidence>
<feature type="active site" description="Nucleophile" evidence="9">
    <location>
        <position position="359"/>
    </location>
</feature>
<keyword evidence="13" id="KW-1185">Reference proteome</keyword>
<keyword evidence="6" id="KW-0119">Carbohydrate metabolism</keyword>